<gene>
    <name evidence="1" type="ORF">AJAP_38515</name>
</gene>
<name>A0A075V7M4_9PSEU</name>
<dbReference type="STRING" id="208439.AJAP_38515"/>
<dbReference type="AlphaFoldDB" id="A0A075V7M4"/>
<dbReference type="RefSeq" id="WP_038520583.1">
    <property type="nucleotide sequence ID" value="NZ_CP008953.1"/>
</dbReference>
<sequence>MSTQPTTPSLEPSCPDCHAEIGHVHHEWCDVARCLATGLQRTGHDEACPCPKDTWSGRWPGAAECFEFGWTYGEGLPDLNRLMTTATWDPDTHRWIRPGHQITTVEAEPR</sequence>
<evidence type="ECO:0000313" key="1">
    <source>
        <dbReference type="EMBL" id="AIG80489.1"/>
    </source>
</evidence>
<organism evidence="1 2">
    <name type="scientific">Amycolatopsis japonica</name>
    <dbReference type="NCBI Taxonomy" id="208439"/>
    <lineage>
        <taxon>Bacteria</taxon>
        <taxon>Bacillati</taxon>
        <taxon>Actinomycetota</taxon>
        <taxon>Actinomycetes</taxon>
        <taxon>Pseudonocardiales</taxon>
        <taxon>Pseudonocardiaceae</taxon>
        <taxon>Amycolatopsis</taxon>
        <taxon>Amycolatopsis japonica group</taxon>
    </lineage>
</organism>
<reference evidence="1 2" key="1">
    <citation type="journal article" date="2014" name="J. Biotechnol.">
        <title>Complete genome sequence of the actinobacterium Amycolatopsis japonica MG417-CF17(T) (=DSM 44213T) producing (S,S)-N,N'-ethylenediaminedisuccinic acid.</title>
        <authorList>
            <person name="Stegmann E."/>
            <person name="Albersmeier A."/>
            <person name="Spohn M."/>
            <person name="Gert H."/>
            <person name="Weber T."/>
            <person name="Wohlleben W."/>
            <person name="Kalinowski J."/>
            <person name="Ruckert C."/>
        </authorList>
    </citation>
    <scope>NUCLEOTIDE SEQUENCE [LARGE SCALE GENOMIC DNA]</scope>
    <source>
        <strain evidence="2">MG417-CF17 (DSM 44213)</strain>
    </source>
</reference>
<dbReference type="EMBL" id="CP008953">
    <property type="protein sequence ID" value="AIG80489.1"/>
    <property type="molecule type" value="Genomic_DNA"/>
</dbReference>
<proteinExistence type="predicted"/>
<accession>A0A075V7M4</accession>
<dbReference type="HOGENOM" id="CLU_2165655_0_0_11"/>
<keyword evidence="2" id="KW-1185">Reference proteome</keyword>
<protein>
    <submittedName>
        <fullName evidence="1">Uncharacterized protein</fullName>
    </submittedName>
</protein>
<dbReference type="KEGG" id="aja:AJAP_38515"/>
<dbReference type="Proteomes" id="UP000028492">
    <property type="component" value="Chromosome"/>
</dbReference>
<evidence type="ECO:0000313" key="2">
    <source>
        <dbReference type="Proteomes" id="UP000028492"/>
    </source>
</evidence>